<feature type="region of interest" description="Disordered" evidence="1">
    <location>
        <begin position="377"/>
        <end position="419"/>
    </location>
</feature>
<gene>
    <name evidence="2" type="ORF">ST47_g4957</name>
</gene>
<dbReference type="InterPro" id="IPR011011">
    <property type="entry name" value="Znf_FYVE_PHD"/>
</dbReference>
<evidence type="ECO:0000313" key="2">
    <source>
        <dbReference type="EMBL" id="KZM23925.1"/>
    </source>
</evidence>
<sequence length="879" mass="98707">MCNYCSTIDEAHYKRHHELVVQLRSIYESCGEVDWTIVPAEPGDPRRGRPVDPSSGDSESDNGSLTPEETPVSKRGRKDAKCLVRAASRARVVTQEEIKYVDSVLHTAEGISSNDRADPANLEDLQLIEAHLRYNANVYNHHASRHDLRKFAMIPDFDVDFDAEMERVLYTFRITELAKRNLKDRGLQGKELKEFDISVEAFRTAAVEDLVLVKKDTMEIRMRRAGYLRYTSKTAYQIVEDRYSDKDWKTGERIASSSSDSSSLTSPADELVTLPTEASNTVSMPAVHSTHDADRRHLEHIHVRISGNDGLRQTVIEPYHTPLLPMTPNTAIKRPAILQLKVTQNKENKAPAEAMSTDRLRHGMAWQTVPRRSLYASEKKCLPLPPPSTRPRSSNEPGIVAKPLQTSDPPPTVKSGPVAKHLSSDEYALSTWKPNMDVFKLASTNSDAPAVQAPIDEGAVSLKGPDRTLTLQNGTEDAHPVVSQKKAKKMQREARRKAKKMSDLETTSSPTASAGVDGEEYPQALYEMSSSASKVDESSDAADQTTAHTRAPELKAHTNNDKIEPNLPNIVVVPAKDDMLEISAGTTAPVVIYTTYGKHDHWTRFARVFIVDQLTAPLLQSFEIYCPCVDPMNNLCSLVYPDKHTLSAGPYNRAQGERMMSMYEQHDRTKGRVMLMDDDIATYFVGKTILNGKLNYASMPTRLLREHTEFQEGHERGPLMKQELAFYRMYLKNIAMSHPLTMRTLQGMQYQEVDYKGSSKLRYCYCYTEIHKQEPKEGLVECSFRDCEFGGAFHKRCVKKLGVEKVSRWYCTACEKQMKIVAHEVLNTHGVDDVAVIGRTERTAGMTDKAGSVVGPLKSRLQHLYTRKTGDELAVEDVD</sequence>
<dbReference type="AlphaFoldDB" id="A0A163EUA3"/>
<dbReference type="Gene3D" id="3.30.40.10">
    <property type="entry name" value="Zinc/RING finger domain, C3HC4 (zinc finger)"/>
    <property type="match status" value="1"/>
</dbReference>
<evidence type="ECO:0000256" key="1">
    <source>
        <dbReference type="SAM" id="MobiDB-lite"/>
    </source>
</evidence>
<evidence type="ECO:0000313" key="3">
    <source>
        <dbReference type="Proteomes" id="UP000076837"/>
    </source>
</evidence>
<dbReference type="EMBL" id="JYNV01000179">
    <property type="protein sequence ID" value="KZM23925.1"/>
    <property type="molecule type" value="Genomic_DNA"/>
</dbReference>
<keyword evidence="3" id="KW-1185">Reference proteome</keyword>
<organism evidence="2 3">
    <name type="scientific">Didymella rabiei</name>
    <name type="common">Chickpea ascochyta blight fungus</name>
    <name type="synonym">Mycosphaerella rabiei</name>
    <dbReference type="NCBI Taxonomy" id="5454"/>
    <lineage>
        <taxon>Eukaryota</taxon>
        <taxon>Fungi</taxon>
        <taxon>Dikarya</taxon>
        <taxon>Ascomycota</taxon>
        <taxon>Pezizomycotina</taxon>
        <taxon>Dothideomycetes</taxon>
        <taxon>Pleosporomycetidae</taxon>
        <taxon>Pleosporales</taxon>
        <taxon>Pleosporineae</taxon>
        <taxon>Didymellaceae</taxon>
        <taxon>Ascochyta</taxon>
    </lineage>
</organism>
<dbReference type="STRING" id="5454.A0A163EUA3"/>
<accession>A0A163EUA3</accession>
<dbReference type="SUPFAM" id="SSF57903">
    <property type="entry name" value="FYVE/PHD zinc finger"/>
    <property type="match status" value="1"/>
</dbReference>
<protein>
    <submittedName>
        <fullName evidence="2">Zinc ion binding</fullName>
    </submittedName>
</protein>
<feature type="compositionally biased region" description="Basic and acidic residues" evidence="1">
    <location>
        <begin position="550"/>
        <end position="564"/>
    </location>
</feature>
<dbReference type="Proteomes" id="UP000076837">
    <property type="component" value="Unassembled WGS sequence"/>
</dbReference>
<feature type="compositionally biased region" description="Basic residues" evidence="1">
    <location>
        <begin position="485"/>
        <end position="499"/>
    </location>
</feature>
<comment type="caution">
    <text evidence="2">The sequence shown here is derived from an EMBL/GenBank/DDBJ whole genome shotgun (WGS) entry which is preliminary data.</text>
</comment>
<name>A0A163EUA3_DIDRA</name>
<proteinExistence type="predicted"/>
<dbReference type="InterPro" id="IPR013083">
    <property type="entry name" value="Znf_RING/FYVE/PHD"/>
</dbReference>
<reference evidence="2 3" key="1">
    <citation type="journal article" date="2016" name="Sci. Rep.">
        <title>Draft genome sequencing and secretome analysis of fungal phytopathogen Ascochyta rabiei provides insight into the necrotrophic effector repertoire.</title>
        <authorList>
            <person name="Verma S."/>
            <person name="Gazara R.K."/>
            <person name="Nizam S."/>
            <person name="Parween S."/>
            <person name="Chattopadhyay D."/>
            <person name="Verma P.K."/>
        </authorList>
    </citation>
    <scope>NUCLEOTIDE SEQUENCE [LARGE SCALE GENOMIC DNA]</scope>
    <source>
        <strain evidence="2 3">ArDII</strain>
    </source>
</reference>
<feature type="region of interest" description="Disordered" evidence="1">
    <location>
        <begin position="37"/>
        <end position="78"/>
    </location>
</feature>
<feature type="region of interest" description="Disordered" evidence="1">
    <location>
        <begin position="459"/>
        <end position="565"/>
    </location>
</feature>